<proteinExistence type="predicted"/>
<accession>A0AA39Q7K7</accession>
<keyword evidence="3" id="KW-1185">Reference proteome</keyword>
<evidence type="ECO:0000259" key="1">
    <source>
        <dbReference type="Pfam" id="PF08148"/>
    </source>
</evidence>
<reference evidence="2" key="1">
    <citation type="submission" date="2023-06" db="EMBL/GenBank/DDBJ databases">
        <authorList>
            <consortium name="Lawrence Berkeley National Laboratory"/>
            <person name="Ahrendt S."/>
            <person name="Sahu N."/>
            <person name="Indic B."/>
            <person name="Wong-Bajracharya J."/>
            <person name="Merenyi Z."/>
            <person name="Ke H.-M."/>
            <person name="Monk M."/>
            <person name="Kocsube S."/>
            <person name="Drula E."/>
            <person name="Lipzen A."/>
            <person name="Balint B."/>
            <person name="Henrissat B."/>
            <person name="Andreopoulos B."/>
            <person name="Martin F.M."/>
            <person name="Harder C.B."/>
            <person name="Rigling D."/>
            <person name="Ford K.L."/>
            <person name="Foster G.D."/>
            <person name="Pangilinan J."/>
            <person name="Papanicolaou A."/>
            <person name="Barry K."/>
            <person name="LaButti K."/>
            <person name="Viragh M."/>
            <person name="Koriabine M."/>
            <person name="Yan M."/>
            <person name="Riley R."/>
            <person name="Champramary S."/>
            <person name="Plett K.L."/>
            <person name="Tsai I.J."/>
            <person name="Slot J."/>
            <person name="Sipos G."/>
            <person name="Plett J."/>
            <person name="Nagy L.G."/>
            <person name="Grigoriev I.V."/>
        </authorList>
    </citation>
    <scope>NUCLEOTIDE SEQUENCE</scope>
    <source>
        <strain evidence="2">HWK02</strain>
    </source>
</reference>
<sequence>MCEISTGIELLLTELICSNGVLNTEPEQCAALLSSFVFDETVGSAEQLDIDCNLKRSNIQN</sequence>
<feature type="domain" description="ATP-dependent RNA helicase Ski2/MTR4 C-terminal" evidence="1">
    <location>
        <begin position="2"/>
        <end position="46"/>
    </location>
</feature>
<dbReference type="EMBL" id="JAUEPU010000012">
    <property type="protein sequence ID" value="KAK0497665.1"/>
    <property type="molecule type" value="Genomic_DNA"/>
</dbReference>
<dbReference type="AlphaFoldDB" id="A0AA39Q7K7"/>
<dbReference type="Pfam" id="PF08148">
    <property type="entry name" value="DSHCT"/>
    <property type="match status" value="1"/>
</dbReference>
<dbReference type="Gene3D" id="1.10.3380.30">
    <property type="match status" value="1"/>
</dbReference>
<evidence type="ECO:0000313" key="3">
    <source>
        <dbReference type="Proteomes" id="UP001175228"/>
    </source>
</evidence>
<protein>
    <recommendedName>
        <fullName evidence="1">ATP-dependent RNA helicase Ski2/MTR4 C-terminal domain-containing protein</fullName>
    </recommendedName>
</protein>
<dbReference type="Proteomes" id="UP001175228">
    <property type="component" value="Unassembled WGS sequence"/>
</dbReference>
<organism evidence="2 3">
    <name type="scientific">Armillaria luteobubalina</name>
    <dbReference type="NCBI Taxonomy" id="153913"/>
    <lineage>
        <taxon>Eukaryota</taxon>
        <taxon>Fungi</taxon>
        <taxon>Dikarya</taxon>
        <taxon>Basidiomycota</taxon>
        <taxon>Agaricomycotina</taxon>
        <taxon>Agaricomycetes</taxon>
        <taxon>Agaricomycetidae</taxon>
        <taxon>Agaricales</taxon>
        <taxon>Marasmiineae</taxon>
        <taxon>Physalacriaceae</taxon>
        <taxon>Armillaria</taxon>
    </lineage>
</organism>
<name>A0AA39Q7K7_9AGAR</name>
<comment type="caution">
    <text evidence="2">The sequence shown here is derived from an EMBL/GenBank/DDBJ whole genome shotgun (WGS) entry which is preliminary data.</text>
</comment>
<gene>
    <name evidence="2" type="ORF">EDD18DRAFT_1158817</name>
</gene>
<dbReference type="InterPro" id="IPR012961">
    <property type="entry name" value="Ski2/MTR4_C"/>
</dbReference>
<evidence type="ECO:0000313" key="2">
    <source>
        <dbReference type="EMBL" id="KAK0497665.1"/>
    </source>
</evidence>